<proteinExistence type="predicted"/>
<feature type="compositionally biased region" description="Low complexity" evidence="14">
    <location>
        <begin position="60"/>
        <end position="70"/>
    </location>
</feature>
<keyword evidence="12" id="KW-0902">Two-component regulatory system</keyword>
<evidence type="ECO:0000256" key="14">
    <source>
        <dbReference type="SAM" id="MobiDB-lite"/>
    </source>
</evidence>
<feature type="transmembrane region" description="Helical" evidence="15">
    <location>
        <begin position="112"/>
        <end position="134"/>
    </location>
</feature>
<evidence type="ECO:0000256" key="1">
    <source>
        <dbReference type="ARBA" id="ARBA00000085"/>
    </source>
</evidence>
<comment type="caution">
    <text evidence="17">The sequence shown here is derived from an EMBL/GenBank/DDBJ whole genome shotgun (WGS) entry which is preliminary data.</text>
</comment>
<evidence type="ECO:0000259" key="16">
    <source>
        <dbReference type="PROSITE" id="PS50885"/>
    </source>
</evidence>
<keyword evidence="8" id="KW-0547">Nucleotide-binding</keyword>
<reference evidence="17 18" key="1">
    <citation type="submission" date="2013-06" db="EMBL/GenBank/DDBJ databases">
        <authorList>
            <person name="Weinstock G."/>
            <person name="Sodergren E."/>
            <person name="Clifton S."/>
            <person name="Fulton L."/>
            <person name="Fulton B."/>
            <person name="Courtney L."/>
            <person name="Fronick C."/>
            <person name="Harrison M."/>
            <person name="Strong C."/>
            <person name="Farmer C."/>
            <person name="Delahaunty K."/>
            <person name="Markovic C."/>
            <person name="Hall O."/>
            <person name="Minx P."/>
            <person name="Tomlinson C."/>
            <person name="Mitreva M."/>
            <person name="Nelson J."/>
            <person name="Hou S."/>
            <person name="Wollam A."/>
            <person name="Pepin K.H."/>
            <person name="Johnson M."/>
            <person name="Bhonagiri V."/>
            <person name="Nash W.E."/>
            <person name="Warren W."/>
            <person name="Chinwalla A."/>
            <person name="Mardis E.R."/>
            <person name="Wilson R.K."/>
        </authorList>
    </citation>
    <scope>NUCLEOTIDE SEQUENCE [LARGE SCALE GENOMIC DNA]</scope>
    <source>
        <strain evidence="17 18">ATCC 51271</strain>
    </source>
</reference>
<dbReference type="EC" id="2.7.13.3" evidence="3"/>
<organism evidence="17 18">
    <name type="scientific">Catonella morbi ATCC 51271</name>
    <dbReference type="NCBI Taxonomy" id="592026"/>
    <lineage>
        <taxon>Bacteria</taxon>
        <taxon>Bacillati</taxon>
        <taxon>Bacillota</taxon>
        <taxon>Clostridia</taxon>
        <taxon>Lachnospirales</taxon>
        <taxon>Lachnospiraceae</taxon>
        <taxon>Catonella</taxon>
    </lineage>
</organism>
<dbReference type="PANTHER" id="PTHR45528">
    <property type="entry name" value="SENSOR HISTIDINE KINASE CPXA"/>
    <property type="match status" value="1"/>
</dbReference>
<keyword evidence="18" id="KW-1185">Reference proteome</keyword>
<dbReference type="eggNOG" id="COG2205">
    <property type="taxonomic scope" value="Bacteria"/>
</dbReference>
<dbReference type="Gene3D" id="1.10.287.130">
    <property type="match status" value="1"/>
</dbReference>
<evidence type="ECO:0000256" key="13">
    <source>
        <dbReference type="ARBA" id="ARBA00023136"/>
    </source>
</evidence>
<dbReference type="PROSITE" id="PS50885">
    <property type="entry name" value="HAMP"/>
    <property type="match status" value="1"/>
</dbReference>
<keyword evidence="11 15" id="KW-1133">Transmembrane helix</keyword>
<dbReference type="OrthoDB" id="9792991at2"/>
<keyword evidence="4" id="KW-1003">Cell membrane</keyword>
<gene>
    <name evidence="17" type="ORF">GCWU0000282_001517</name>
</gene>
<dbReference type="SUPFAM" id="SSF47384">
    <property type="entry name" value="Homodimeric domain of signal transducing histidine kinase"/>
    <property type="match status" value="1"/>
</dbReference>
<evidence type="ECO:0000313" key="17">
    <source>
        <dbReference type="EMBL" id="ESL02647.1"/>
    </source>
</evidence>
<dbReference type="GO" id="GO:0005524">
    <property type="term" value="F:ATP binding"/>
    <property type="evidence" value="ECO:0007669"/>
    <property type="project" value="UniProtKB-KW"/>
</dbReference>
<evidence type="ECO:0000256" key="15">
    <source>
        <dbReference type="SAM" id="Phobius"/>
    </source>
</evidence>
<dbReference type="CDD" id="cd06225">
    <property type="entry name" value="HAMP"/>
    <property type="match status" value="1"/>
</dbReference>
<dbReference type="InterPro" id="IPR036097">
    <property type="entry name" value="HisK_dim/P_sf"/>
</dbReference>
<evidence type="ECO:0000256" key="11">
    <source>
        <dbReference type="ARBA" id="ARBA00022989"/>
    </source>
</evidence>
<evidence type="ECO:0000256" key="7">
    <source>
        <dbReference type="ARBA" id="ARBA00022692"/>
    </source>
</evidence>
<dbReference type="InterPro" id="IPR050398">
    <property type="entry name" value="HssS/ArlS-like"/>
</dbReference>
<evidence type="ECO:0000256" key="10">
    <source>
        <dbReference type="ARBA" id="ARBA00022840"/>
    </source>
</evidence>
<sequence length="316" mass="36194">MKNKLFRSVKIEIITYVILSLILSLITTIAITFGIFVLRDFIKRDAIKHNVSTEAGNIKSGTGSAGSNSSTDKESNQAIGEIKNPVNGTPGGNSIYRYQEETRIKLTENRRFVGFIILEVIACFIFFFAIYFIFFTKKITDYFEQLDKGIEEFSGGNFDIKFEIRNEDELSNMARNLNRTTGEINRILAKERNEEKSRKEFITSIAHDLRTPLTSVIGYLQLVMSKAAESRNNEELLIKNEEYIRVAYDKAIRLQGLIEDLFSFTKTDSTELRLHLEEIDIVKLIEQLADECYPSLQEAGLSLEFRKVSRGYEDRG</sequence>
<protein>
    <recommendedName>
        <fullName evidence="3">histidine kinase</fullName>
        <ecNumber evidence="3">2.7.13.3</ecNumber>
    </recommendedName>
</protein>
<dbReference type="GO" id="GO:0000155">
    <property type="term" value="F:phosphorelay sensor kinase activity"/>
    <property type="evidence" value="ECO:0007669"/>
    <property type="project" value="InterPro"/>
</dbReference>
<evidence type="ECO:0000256" key="8">
    <source>
        <dbReference type="ARBA" id="ARBA00022741"/>
    </source>
</evidence>
<evidence type="ECO:0000256" key="3">
    <source>
        <dbReference type="ARBA" id="ARBA00012438"/>
    </source>
</evidence>
<dbReference type="InterPro" id="IPR003661">
    <property type="entry name" value="HisK_dim/P_dom"/>
</dbReference>
<evidence type="ECO:0000256" key="2">
    <source>
        <dbReference type="ARBA" id="ARBA00004651"/>
    </source>
</evidence>
<keyword evidence="13 15" id="KW-0472">Membrane</keyword>
<dbReference type="AlphaFoldDB" id="V2Y3K0"/>
<name>V2Y3K0_9FIRM</name>
<dbReference type="RefSeq" id="WP_023354389.1">
    <property type="nucleotide sequence ID" value="NZ_KI535368.1"/>
</dbReference>
<evidence type="ECO:0000256" key="4">
    <source>
        <dbReference type="ARBA" id="ARBA00022475"/>
    </source>
</evidence>
<dbReference type="SMART" id="SM00388">
    <property type="entry name" value="HisKA"/>
    <property type="match status" value="1"/>
</dbReference>
<evidence type="ECO:0000256" key="9">
    <source>
        <dbReference type="ARBA" id="ARBA00022777"/>
    </source>
</evidence>
<comment type="subcellular location">
    <subcellularLocation>
        <location evidence="2">Cell membrane</location>
        <topology evidence="2">Multi-pass membrane protein</topology>
    </subcellularLocation>
</comment>
<dbReference type="GO" id="GO:0005886">
    <property type="term" value="C:plasma membrane"/>
    <property type="evidence" value="ECO:0007669"/>
    <property type="project" value="UniProtKB-SubCell"/>
</dbReference>
<keyword evidence="9 17" id="KW-0418">Kinase</keyword>
<dbReference type="EMBL" id="ACIL03000013">
    <property type="protein sequence ID" value="ESL02647.1"/>
    <property type="molecule type" value="Genomic_DNA"/>
</dbReference>
<keyword evidence="6" id="KW-0808">Transferase</keyword>
<keyword evidence="7 15" id="KW-0812">Transmembrane</keyword>
<keyword evidence="5" id="KW-0597">Phosphoprotein</keyword>
<dbReference type="STRING" id="592026.GCWU0000282_001517"/>
<dbReference type="PANTHER" id="PTHR45528:SF1">
    <property type="entry name" value="SENSOR HISTIDINE KINASE CPXA"/>
    <property type="match status" value="1"/>
</dbReference>
<evidence type="ECO:0000313" key="18">
    <source>
        <dbReference type="Proteomes" id="UP000018227"/>
    </source>
</evidence>
<dbReference type="Pfam" id="PF00512">
    <property type="entry name" value="HisKA"/>
    <property type="match status" value="1"/>
</dbReference>
<feature type="domain" description="HAMP" evidence="16">
    <location>
        <begin position="137"/>
        <end position="189"/>
    </location>
</feature>
<evidence type="ECO:0000256" key="5">
    <source>
        <dbReference type="ARBA" id="ARBA00022553"/>
    </source>
</evidence>
<dbReference type="HOGENOM" id="CLU_000445_89_3_9"/>
<evidence type="ECO:0000256" key="12">
    <source>
        <dbReference type="ARBA" id="ARBA00023012"/>
    </source>
</evidence>
<comment type="catalytic activity">
    <reaction evidence="1">
        <text>ATP + protein L-histidine = ADP + protein N-phospho-L-histidine.</text>
        <dbReference type="EC" id="2.7.13.3"/>
    </reaction>
</comment>
<evidence type="ECO:0000256" key="6">
    <source>
        <dbReference type="ARBA" id="ARBA00022679"/>
    </source>
</evidence>
<feature type="region of interest" description="Disordered" evidence="14">
    <location>
        <begin position="58"/>
        <end position="87"/>
    </location>
</feature>
<dbReference type="InterPro" id="IPR003660">
    <property type="entry name" value="HAMP_dom"/>
</dbReference>
<feature type="transmembrane region" description="Helical" evidence="15">
    <location>
        <begin position="13"/>
        <end position="38"/>
    </location>
</feature>
<dbReference type="Proteomes" id="UP000018227">
    <property type="component" value="Unassembled WGS sequence"/>
</dbReference>
<dbReference type="Gene3D" id="6.10.340.10">
    <property type="match status" value="1"/>
</dbReference>
<keyword evidence="10" id="KW-0067">ATP-binding</keyword>
<dbReference type="CDD" id="cd00082">
    <property type="entry name" value="HisKA"/>
    <property type="match status" value="1"/>
</dbReference>
<accession>V2Y3K0</accession>